<gene>
    <name evidence="2" type="ORF">rCG_33979</name>
</gene>
<dbReference type="EMBL" id="CH473948">
    <property type="protein sequence ID" value="EDM04760.1"/>
    <property type="molecule type" value="Genomic_DNA"/>
</dbReference>
<dbReference type="AlphaFoldDB" id="A6HFF5"/>
<reference evidence="2 3" key="1">
    <citation type="submission" date="2005-07" db="EMBL/GenBank/DDBJ databases">
        <authorList>
            <person name="Mural R.J."/>
            <person name="Li P.W."/>
            <person name="Adams M.D."/>
            <person name="Amanatides P.G."/>
            <person name="Baden-Tillson H."/>
            <person name="Barnstead M."/>
            <person name="Chin S.H."/>
            <person name="Dew I."/>
            <person name="Evans C.A."/>
            <person name="Ferriera S."/>
            <person name="Flanigan M."/>
            <person name="Fosler C."/>
            <person name="Glodek A."/>
            <person name="Gu Z."/>
            <person name="Holt R.A."/>
            <person name="Jennings D."/>
            <person name="Kraft C.L."/>
            <person name="Lu F."/>
            <person name="Nguyen T."/>
            <person name="Nusskern D.R."/>
            <person name="Pfannkoch C.M."/>
            <person name="Sitter C."/>
            <person name="Sutton G.G."/>
            <person name="Venter J.C."/>
            <person name="Wang Z."/>
            <person name="Woodage T."/>
            <person name="Zheng X.H."/>
            <person name="Zhong F."/>
        </authorList>
    </citation>
    <scope>NUCLEOTIDE SEQUENCE [LARGE SCALE GENOMIC DNA]</scope>
    <source>
        <strain>BN</strain>
        <strain evidence="3">Sprague-Dawley</strain>
    </source>
</reference>
<dbReference type="Proteomes" id="UP000234681">
    <property type="component" value="Chromosome 10"/>
</dbReference>
<protein>
    <submittedName>
        <fullName evidence="2">RCG33979</fullName>
    </submittedName>
</protein>
<evidence type="ECO:0000313" key="3">
    <source>
        <dbReference type="Proteomes" id="UP000234681"/>
    </source>
</evidence>
<evidence type="ECO:0000313" key="2">
    <source>
        <dbReference type="EMBL" id="EDM04760.1"/>
    </source>
</evidence>
<sequence>MYSLSPIYRKVTILEISLIINALISPVICTRLALRVPMLDKKVRDSCWAGAHCLLHYCCCGTQNSASSGVPWFHSNSVVGCTHFHTFLGESCSIHLFNSWDLNLCHSKAWQDCKIGTEVFPEECKTVCSFSRQG</sequence>
<accession>A6HFF5</accession>
<evidence type="ECO:0000256" key="1">
    <source>
        <dbReference type="SAM" id="Phobius"/>
    </source>
</evidence>
<feature type="transmembrane region" description="Helical" evidence="1">
    <location>
        <begin position="12"/>
        <end position="34"/>
    </location>
</feature>
<organism evidence="2 3">
    <name type="scientific">Rattus norvegicus</name>
    <name type="common">Rat</name>
    <dbReference type="NCBI Taxonomy" id="10116"/>
    <lineage>
        <taxon>Eukaryota</taxon>
        <taxon>Metazoa</taxon>
        <taxon>Chordata</taxon>
        <taxon>Craniata</taxon>
        <taxon>Vertebrata</taxon>
        <taxon>Euteleostomi</taxon>
        <taxon>Mammalia</taxon>
        <taxon>Eutheria</taxon>
        <taxon>Euarchontoglires</taxon>
        <taxon>Glires</taxon>
        <taxon>Rodentia</taxon>
        <taxon>Myomorpha</taxon>
        <taxon>Muroidea</taxon>
        <taxon>Muridae</taxon>
        <taxon>Murinae</taxon>
        <taxon>Rattus</taxon>
    </lineage>
</organism>
<proteinExistence type="predicted"/>
<keyword evidence="1" id="KW-0812">Transmembrane</keyword>
<name>A6HFF5_RAT</name>
<keyword evidence="1" id="KW-0472">Membrane</keyword>
<keyword evidence="1" id="KW-1133">Transmembrane helix</keyword>